<dbReference type="Gene3D" id="3.20.20.140">
    <property type="entry name" value="Metal-dependent hydrolases"/>
    <property type="match status" value="1"/>
</dbReference>
<accession>A0ABX8B700</accession>
<dbReference type="InterPro" id="IPR006680">
    <property type="entry name" value="Amidohydro-rel"/>
</dbReference>
<sequence length="455" mass="49076">MTILYTAQWVIPVAGVPIQDGAVAVQDGKILTLGPESEVRARLARFGNLETVALGNAAICPGFVNVHAHLELTALRGRLEDLSFFDWIRTLTDLRGAWMQAEDLELSAQWGVVEAIRAGITTLADTETSGAGFRALCAGGLRGIAYQEVFGPDPMQAKKSLAGLKRRIEAQRPAETDLVRLGVSPHAVYSVSALLFRLVIEYAERQGLPVAIHCAESQAEDDFLRTGQGPFAEFLRSRGIGWTPPRVSAIRYLSDLNVLRVKPLLIHAVRATEEDIGLLTFHGARVAHCPKSNAKFGHGIAPVSRMRQRGVRVGLGTDSVASNNVCDLLDEGRFAQLLSRATQGDGQMLPAAALLQWMTLDGACVLGLDDQIGTLEVGKDADLVGISLVGPHLEPVYDPVATVTTAATGRDVVLTVVKGRVVYDGKRVLTLDEEQLRDRLRALAGRLHPSLASIR</sequence>
<organism evidence="3 4">
    <name type="scientific">Chloracidobacterium validum</name>
    <dbReference type="NCBI Taxonomy" id="2821543"/>
    <lineage>
        <taxon>Bacteria</taxon>
        <taxon>Pseudomonadati</taxon>
        <taxon>Acidobacteriota</taxon>
        <taxon>Terriglobia</taxon>
        <taxon>Terriglobales</taxon>
        <taxon>Acidobacteriaceae</taxon>
        <taxon>Chloracidobacterium</taxon>
    </lineage>
</organism>
<gene>
    <name evidence="3" type="ORF">J8C06_08635</name>
</gene>
<dbReference type="SUPFAM" id="SSF51338">
    <property type="entry name" value="Composite domain of metallo-dependent hydrolases"/>
    <property type="match status" value="2"/>
</dbReference>
<protein>
    <submittedName>
        <fullName evidence="3">Amidohydrolase family protein</fullName>
    </submittedName>
</protein>
<dbReference type="Proteomes" id="UP000676506">
    <property type="component" value="Chromosome 1"/>
</dbReference>
<dbReference type="Gene3D" id="2.30.40.10">
    <property type="entry name" value="Urease, subunit C, domain 1"/>
    <property type="match status" value="1"/>
</dbReference>
<proteinExistence type="predicted"/>
<keyword evidence="4" id="KW-1185">Reference proteome</keyword>
<evidence type="ECO:0000256" key="1">
    <source>
        <dbReference type="ARBA" id="ARBA00022801"/>
    </source>
</evidence>
<keyword evidence="1" id="KW-0378">Hydrolase</keyword>
<dbReference type="PANTHER" id="PTHR43794">
    <property type="entry name" value="AMINOHYDROLASE SSNA-RELATED"/>
    <property type="match status" value="1"/>
</dbReference>
<dbReference type="InterPro" id="IPR032466">
    <property type="entry name" value="Metal_Hydrolase"/>
</dbReference>
<evidence type="ECO:0000259" key="2">
    <source>
        <dbReference type="Pfam" id="PF01979"/>
    </source>
</evidence>
<dbReference type="PANTHER" id="PTHR43794:SF11">
    <property type="entry name" value="AMIDOHYDROLASE-RELATED DOMAIN-CONTAINING PROTEIN"/>
    <property type="match status" value="1"/>
</dbReference>
<dbReference type="InterPro" id="IPR011059">
    <property type="entry name" value="Metal-dep_hydrolase_composite"/>
</dbReference>
<evidence type="ECO:0000313" key="3">
    <source>
        <dbReference type="EMBL" id="QUW02416.1"/>
    </source>
</evidence>
<dbReference type="SUPFAM" id="SSF51556">
    <property type="entry name" value="Metallo-dependent hydrolases"/>
    <property type="match status" value="1"/>
</dbReference>
<reference evidence="3 4" key="1">
    <citation type="submission" date="2021-03" db="EMBL/GenBank/DDBJ databases">
        <title>Genomic and phenotypic characterization of Chloracidobacterium isolates provides evidence for multiple species.</title>
        <authorList>
            <person name="Saini M.K."/>
            <person name="Costas A.M.G."/>
            <person name="Tank M."/>
            <person name="Bryant D.A."/>
        </authorList>
    </citation>
    <scope>NUCLEOTIDE SEQUENCE [LARGE SCALE GENOMIC DNA]</scope>
    <source>
        <strain evidence="3 4">BV2-C</strain>
    </source>
</reference>
<evidence type="ECO:0000313" key="4">
    <source>
        <dbReference type="Proteomes" id="UP000676506"/>
    </source>
</evidence>
<dbReference type="EMBL" id="CP072648">
    <property type="protein sequence ID" value="QUW02416.1"/>
    <property type="molecule type" value="Genomic_DNA"/>
</dbReference>
<feature type="domain" description="Amidohydrolase-related" evidence="2">
    <location>
        <begin position="59"/>
        <end position="422"/>
    </location>
</feature>
<dbReference type="RefSeq" id="WP_211428306.1">
    <property type="nucleotide sequence ID" value="NZ_CP072648.1"/>
</dbReference>
<dbReference type="Pfam" id="PF01979">
    <property type="entry name" value="Amidohydro_1"/>
    <property type="match status" value="1"/>
</dbReference>
<dbReference type="InterPro" id="IPR050287">
    <property type="entry name" value="MTA/SAH_deaminase"/>
</dbReference>
<name>A0ABX8B700_9BACT</name>